<proteinExistence type="predicted"/>
<dbReference type="InterPro" id="IPR050177">
    <property type="entry name" value="Lipid_A_modif_metabolic_enz"/>
</dbReference>
<dbReference type="InterPro" id="IPR036291">
    <property type="entry name" value="NAD(P)-bd_dom_sf"/>
</dbReference>
<evidence type="ECO:0000259" key="1">
    <source>
        <dbReference type="Pfam" id="PF01370"/>
    </source>
</evidence>
<dbReference type="InterPro" id="IPR001509">
    <property type="entry name" value="Epimerase_deHydtase"/>
</dbReference>
<feature type="non-terminal residue" evidence="2">
    <location>
        <position position="1"/>
    </location>
</feature>
<protein>
    <recommendedName>
        <fullName evidence="1">NAD-dependent epimerase/dehydratase domain-containing protein</fullName>
    </recommendedName>
</protein>
<dbReference type="Pfam" id="PF01370">
    <property type="entry name" value="Epimerase"/>
    <property type="match status" value="1"/>
</dbReference>
<accession>A0A382Z9Z3</accession>
<name>A0A382Z9Z3_9ZZZZ</name>
<feature type="domain" description="NAD-dependent epimerase/dehydratase" evidence="1">
    <location>
        <begin position="17"/>
        <end position="214"/>
    </location>
</feature>
<dbReference type="AlphaFoldDB" id="A0A382Z9Z3"/>
<feature type="non-terminal residue" evidence="2">
    <location>
        <position position="219"/>
    </location>
</feature>
<dbReference type="EMBL" id="UINC01181952">
    <property type="protein sequence ID" value="SVD91905.1"/>
    <property type="molecule type" value="Genomic_DNA"/>
</dbReference>
<dbReference type="PANTHER" id="PTHR43245:SF55">
    <property type="entry name" value="NAD(P)-BINDING DOMAIN-CONTAINING PROTEIN"/>
    <property type="match status" value="1"/>
</dbReference>
<dbReference type="Gene3D" id="3.40.50.720">
    <property type="entry name" value="NAD(P)-binding Rossmann-like Domain"/>
    <property type="match status" value="1"/>
</dbReference>
<dbReference type="PANTHER" id="PTHR43245">
    <property type="entry name" value="BIFUNCTIONAL POLYMYXIN RESISTANCE PROTEIN ARNA"/>
    <property type="match status" value="1"/>
</dbReference>
<reference evidence="2" key="1">
    <citation type="submission" date="2018-05" db="EMBL/GenBank/DDBJ databases">
        <authorList>
            <person name="Lanie J.A."/>
            <person name="Ng W.-L."/>
            <person name="Kazmierczak K.M."/>
            <person name="Andrzejewski T.M."/>
            <person name="Davidsen T.M."/>
            <person name="Wayne K.J."/>
            <person name="Tettelin H."/>
            <person name="Glass J.I."/>
            <person name="Rusch D."/>
            <person name="Podicherti R."/>
            <person name="Tsui H.-C.T."/>
            <person name="Winkler M.E."/>
        </authorList>
    </citation>
    <scope>NUCLEOTIDE SEQUENCE</scope>
</reference>
<dbReference type="CDD" id="cd08946">
    <property type="entry name" value="SDR_e"/>
    <property type="match status" value="1"/>
</dbReference>
<evidence type="ECO:0000313" key="2">
    <source>
        <dbReference type="EMBL" id="SVD91905.1"/>
    </source>
</evidence>
<organism evidence="2">
    <name type="scientific">marine metagenome</name>
    <dbReference type="NCBI Taxonomy" id="408172"/>
    <lineage>
        <taxon>unclassified sequences</taxon>
        <taxon>metagenomes</taxon>
        <taxon>ecological metagenomes</taxon>
    </lineage>
</organism>
<gene>
    <name evidence="2" type="ORF">METZ01_LOCUS444759</name>
</gene>
<dbReference type="SUPFAM" id="SSF51735">
    <property type="entry name" value="NAD(P)-binding Rossmann-fold domains"/>
    <property type="match status" value="1"/>
</dbReference>
<sequence length="219" mass="24221">VSIPQSFIEREQMRIGVTGSSGFLGSHLIKALRQLPGAEVTSLKRNSSESFPETAALRSFVRDLDIIYHIAGVNRGTDEEILIGNIKSTFNLIEAIKKFGKPSPRIIFASSSQVYKQVTTPGKLINESYKAEPTTLFGVAKKTAEDLIRLSGFEYVIMRISNIYGPGCFPNYNSVIATFCHRSVNGECLKIDGNGHQKRDFIYIEDTIQAMILAGIQRG</sequence>